<evidence type="ECO:0000313" key="4">
    <source>
        <dbReference type="Proteomes" id="UP000076447"/>
    </source>
</evidence>
<evidence type="ECO:0008006" key="6">
    <source>
        <dbReference type="Google" id="ProtNLM"/>
    </source>
</evidence>
<gene>
    <name evidence="3" type="ORF">OERS_16820</name>
    <name evidence="2" type="ORF">OJAG_14630</name>
</gene>
<feature type="compositionally biased region" description="Gly residues" evidence="1">
    <location>
        <begin position="24"/>
        <end position="36"/>
    </location>
</feature>
<feature type="region of interest" description="Disordered" evidence="1">
    <location>
        <begin position="1"/>
        <end position="53"/>
    </location>
</feature>
<accession>A0A163S0Q8</accession>
<dbReference type="CDD" id="cd17511">
    <property type="entry name" value="YbjN_AmyR-like"/>
    <property type="match status" value="1"/>
</dbReference>
<evidence type="ECO:0000313" key="5">
    <source>
        <dbReference type="Proteomes" id="UP000093412"/>
    </source>
</evidence>
<reference evidence="3 5" key="2">
    <citation type="submission" date="2016-06" db="EMBL/GenBank/DDBJ databases">
        <title>Genome sequence of Oerskovia enterophila DSM 43852.</title>
        <authorList>
            <person name="Poehlein A."/>
            <person name="Jag V."/>
            <person name="Bengelsdorf F.R."/>
            <person name="Daniel R."/>
            <person name="Duerre P."/>
        </authorList>
    </citation>
    <scope>NUCLEOTIDE SEQUENCE [LARGE SCALE GENOMIC DNA]</scope>
    <source>
        <strain evidence="3 5">DSM 43852</strain>
    </source>
</reference>
<dbReference type="EMBL" id="LRIE01000064">
    <property type="protein sequence ID" value="KZM35894.1"/>
    <property type="molecule type" value="Genomic_DNA"/>
</dbReference>
<evidence type="ECO:0000313" key="3">
    <source>
        <dbReference type="EMBL" id="OCI31555.1"/>
    </source>
</evidence>
<organism evidence="2 4">
    <name type="scientific">Oerskovia enterophila</name>
    <dbReference type="NCBI Taxonomy" id="43678"/>
    <lineage>
        <taxon>Bacteria</taxon>
        <taxon>Bacillati</taxon>
        <taxon>Actinomycetota</taxon>
        <taxon>Actinomycetes</taxon>
        <taxon>Micrococcales</taxon>
        <taxon>Cellulomonadaceae</taxon>
        <taxon>Oerskovia</taxon>
    </lineage>
</organism>
<keyword evidence="5" id="KW-1185">Reference proteome</keyword>
<reference evidence="2 4" key="1">
    <citation type="submission" date="2016-01" db="EMBL/GenBank/DDBJ databases">
        <title>Genome sequence of Oerskovia enterophila VJag, an agar and cellulose degrading bacterium.</title>
        <authorList>
            <person name="Poehlein A."/>
            <person name="Jag V."/>
            <person name="Bengelsdorf F."/>
            <person name="Duerre P."/>
            <person name="Daniel R."/>
        </authorList>
    </citation>
    <scope>NUCLEOTIDE SEQUENCE [LARGE SCALE GENOMIC DNA]</scope>
    <source>
        <strain evidence="2 4">VJag</strain>
    </source>
</reference>
<protein>
    <recommendedName>
        <fullName evidence="6">Sensory transduction regulator</fullName>
    </recommendedName>
</protein>
<evidence type="ECO:0000313" key="2">
    <source>
        <dbReference type="EMBL" id="KZM35894.1"/>
    </source>
</evidence>
<evidence type="ECO:0000256" key="1">
    <source>
        <dbReference type="SAM" id="MobiDB-lite"/>
    </source>
</evidence>
<dbReference type="Proteomes" id="UP000093412">
    <property type="component" value="Unassembled WGS sequence"/>
</dbReference>
<dbReference type="STRING" id="43678.OJAG_14630"/>
<comment type="caution">
    <text evidence="2">The sequence shown here is derived from an EMBL/GenBank/DDBJ whole genome shotgun (WGS) entry which is preliminary data.</text>
</comment>
<dbReference type="Proteomes" id="UP000076447">
    <property type="component" value="Unassembled WGS sequence"/>
</dbReference>
<proteinExistence type="predicted"/>
<dbReference type="AlphaFoldDB" id="A0A163S0Q8"/>
<dbReference type="PATRIC" id="fig|43678.3.peg.1532"/>
<feature type="compositionally biased region" description="Basic and acidic residues" evidence="1">
    <location>
        <begin position="13"/>
        <end position="22"/>
    </location>
</feature>
<feature type="compositionally biased region" description="Basic residues" evidence="1">
    <location>
        <begin position="1"/>
        <end position="12"/>
    </location>
</feature>
<feature type="compositionally biased region" description="Low complexity" evidence="1">
    <location>
        <begin position="39"/>
        <end position="52"/>
    </location>
</feature>
<dbReference type="InterPro" id="IPR019660">
    <property type="entry name" value="Put_sensory_transdc_reg_YbjN"/>
</dbReference>
<name>A0A163S0Q8_9CELL</name>
<sequence length="226" mass="25014">MRFFGGRRGHHSGRGDRPEPGDRSGQGGADGQGGDSGPDEGAPAGPDGTAAPSLDDAALHASVESLLLRELGGTMIADIDHDQIPTPLRRGRVLEWIADSGYSYFIDAEDDVGGLWHGRLFYFLLFGTHQEILQVRGQWNRDITIERLEEILEFCNEWNADRIWPKAYTRVRDNGMVHVFTEVTVDLEHGVNDDQLDQLLQCGLSTGSMFFDALDEFYPDPARSAP</sequence>
<dbReference type="EMBL" id="MAQA01000016">
    <property type="protein sequence ID" value="OCI31555.1"/>
    <property type="molecule type" value="Genomic_DNA"/>
</dbReference>
<dbReference type="RefSeq" id="WP_082608723.1">
    <property type="nucleotide sequence ID" value="NZ_LRIE01000064.1"/>
</dbReference>
<dbReference type="Pfam" id="PF10722">
    <property type="entry name" value="YbjN"/>
    <property type="match status" value="1"/>
</dbReference>